<feature type="compositionally biased region" description="Basic and acidic residues" evidence="1">
    <location>
        <begin position="46"/>
        <end position="73"/>
    </location>
</feature>
<protein>
    <submittedName>
        <fullName evidence="2">Uncharacterized protein</fullName>
    </submittedName>
</protein>
<dbReference type="AlphaFoldDB" id="A0ABD3MH82"/>
<evidence type="ECO:0000313" key="3">
    <source>
        <dbReference type="Proteomes" id="UP001530315"/>
    </source>
</evidence>
<dbReference type="Proteomes" id="UP001530315">
    <property type="component" value="Unassembled WGS sequence"/>
</dbReference>
<dbReference type="InterPro" id="IPR013885">
    <property type="entry name" value="DUF1764_euk"/>
</dbReference>
<organism evidence="2 3">
    <name type="scientific">Stephanodiscus triporus</name>
    <dbReference type="NCBI Taxonomy" id="2934178"/>
    <lineage>
        <taxon>Eukaryota</taxon>
        <taxon>Sar</taxon>
        <taxon>Stramenopiles</taxon>
        <taxon>Ochrophyta</taxon>
        <taxon>Bacillariophyta</taxon>
        <taxon>Coscinodiscophyceae</taxon>
        <taxon>Thalassiosirophycidae</taxon>
        <taxon>Stephanodiscales</taxon>
        <taxon>Stephanodiscaceae</taxon>
        <taxon>Stephanodiscus</taxon>
    </lineage>
</organism>
<sequence length="217" mass="23368">MAKSKSKVDISAKKGDATATEKSGGGGGGRGLDEIESLFAGKRRSAKEMHEARTSRGRGVEDRTRETETREDGEGGGGGGWHCAAVATSASTTGTSTAARGRRRRGQRPAHLHERATKMRSLTYTREDVERLNGGDVDDDATTTKKNINNSNNNNNHRGGEARDRWASDGLGGVFNGEGYTGRRDDGGRRVFKAHLMNRRGFGTSPDCPFDCDCCFI</sequence>
<feature type="region of interest" description="Disordered" evidence="1">
    <location>
        <begin position="132"/>
        <end position="165"/>
    </location>
</feature>
<evidence type="ECO:0000256" key="1">
    <source>
        <dbReference type="SAM" id="MobiDB-lite"/>
    </source>
</evidence>
<comment type="caution">
    <text evidence="2">The sequence shown here is derived from an EMBL/GenBank/DDBJ whole genome shotgun (WGS) entry which is preliminary data.</text>
</comment>
<feature type="compositionally biased region" description="Low complexity" evidence="1">
    <location>
        <begin position="84"/>
        <end position="99"/>
    </location>
</feature>
<feature type="compositionally biased region" description="Basic and acidic residues" evidence="1">
    <location>
        <begin position="1"/>
        <end position="16"/>
    </location>
</feature>
<gene>
    <name evidence="2" type="ORF">ACHAW5_002587</name>
</gene>
<feature type="region of interest" description="Disordered" evidence="1">
    <location>
        <begin position="1"/>
        <end position="115"/>
    </location>
</feature>
<feature type="compositionally biased region" description="Low complexity" evidence="1">
    <location>
        <begin position="147"/>
        <end position="156"/>
    </location>
</feature>
<name>A0ABD3MH82_9STRA</name>
<dbReference type="EMBL" id="JALLAZ020001837">
    <property type="protein sequence ID" value="KAL3762074.1"/>
    <property type="molecule type" value="Genomic_DNA"/>
</dbReference>
<accession>A0ABD3MH82</accession>
<reference evidence="2 3" key="1">
    <citation type="submission" date="2024-10" db="EMBL/GenBank/DDBJ databases">
        <title>Updated reference genomes for cyclostephanoid diatoms.</title>
        <authorList>
            <person name="Roberts W.R."/>
            <person name="Alverson A.J."/>
        </authorList>
    </citation>
    <scope>NUCLEOTIDE SEQUENCE [LARGE SCALE GENOMIC DNA]</scope>
    <source>
        <strain evidence="2 3">AJA276-08</strain>
    </source>
</reference>
<evidence type="ECO:0000313" key="2">
    <source>
        <dbReference type="EMBL" id="KAL3762074.1"/>
    </source>
</evidence>
<keyword evidence="3" id="KW-1185">Reference proteome</keyword>
<feature type="compositionally biased region" description="Basic residues" evidence="1">
    <location>
        <begin position="100"/>
        <end position="110"/>
    </location>
</feature>
<proteinExistence type="predicted"/>
<dbReference type="Pfam" id="PF08576">
    <property type="entry name" value="DUF1764"/>
    <property type="match status" value="1"/>
</dbReference>